<reference evidence="1" key="1">
    <citation type="journal article" date="2021" name="Front. Microbiol.">
        <title>Comprehensive Comparative Genomics and Phenotyping of Methylobacterium Species.</title>
        <authorList>
            <person name="Alessa O."/>
            <person name="Ogura Y."/>
            <person name="Fujitani Y."/>
            <person name="Takami H."/>
            <person name="Hayashi T."/>
            <person name="Sahin N."/>
            <person name="Tani A."/>
        </authorList>
    </citation>
    <scope>NUCLEOTIDE SEQUENCE</scope>
    <source>
        <strain evidence="1">DSM 17168</strain>
    </source>
</reference>
<dbReference type="Proteomes" id="UP001055153">
    <property type="component" value="Unassembled WGS sequence"/>
</dbReference>
<gene>
    <name evidence="1" type="ORF">GMJLKIPL_1886</name>
</gene>
<evidence type="ECO:0000313" key="1">
    <source>
        <dbReference type="EMBL" id="GJD99968.1"/>
    </source>
</evidence>
<keyword evidence="2" id="KW-1185">Reference proteome</keyword>
<reference evidence="1" key="2">
    <citation type="submission" date="2021-08" db="EMBL/GenBank/DDBJ databases">
        <authorList>
            <person name="Tani A."/>
            <person name="Ola A."/>
            <person name="Ogura Y."/>
            <person name="Katsura K."/>
            <person name="Hayashi T."/>
        </authorList>
    </citation>
    <scope>NUCLEOTIDE SEQUENCE</scope>
    <source>
        <strain evidence="1">DSM 17168</strain>
    </source>
</reference>
<evidence type="ECO:0000313" key="2">
    <source>
        <dbReference type="Proteomes" id="UP001055153"/>
    </source>
</evidence>
<proteinExistence type="predicted"/>
<comment type="caution">
    <text evidence="1">The sequence shown here is derived from an EMBL/GenBank/DDBJ whole genome shotgun (WGS) entry which is preliminary data.</text>
</comment>
<protein>
    <submittedName>
        <fullName evidence="1">Uncharacterized protein</fullName>
    </submittedName>
</protein>
<sequence>MYPFVFHVETAERPLQSDCGMTTPVLKLKIALNPHLIDKNEAGNASLFAHGFENVEVTVDEFTAAVTQLGWAYCAQLKGSRKGSNFQGCNIASVDVDHGMTVEEALANPFVRQNALLLYTTKRHSPEAHRFRIVFPLPEDVTCSRRMKAISSGLARRLGGDMAATDPTRISFGNTEAEVHPIDGVVSPELLRELIADAALPENTDLPTSEIVSRRSFVTLPRDQELRLADGRRMLLCDAPPKSVVHCPVHPDENASAFVLQNRHGISGVFCSTCRKTYWPDDQRQDEYDPDDFVSAARAVAAAAGAARPGTDASPSQDVLTRERLTGCRVHFASGRPAPPEPLPGITLARSKKGSGKTEAVKSMAARVKTILLLGHRRTLIRGSCRRLGLVCYLDATEAAKLGNRPSSHEASLEDFLWEDEDDS</sequence>
<accession>A0ABQ4SAH2</accession>
<name>A0ABQ4SAH2_9HYPH</name>
<organism evidence="1 2">
    <name type="scientific">Methylobacterium isbiliense</name>
    <dbReference type="NCBI Taxonomy" id="315478"/>
    <lineage>
        <taxon>Bacteria</taxon>
        <taxon>Pseudomonadati</taxon>
        <taxon>Pseudomonadota</taxon>
        <taxon>Alphaproteobacteria</taxon>
        <taxon>Hyphomicrobiales</taxon>
        <taxon>Methylobacteriaceae</taxon>
        <taxon>Methylobacterium</taxon>
    </lineage>
</organism>
<dbReference type="EMBL" id="BPQQ01000020">
    <property type="protein sequence ID" value="GJD99968.1"/>
    <property type="molecule type" value="Genomic_DNA"/>
</dbReference>